<protein>
    <submittedName>
        <fullName evidence="2">Uncharacterized protein</fullName>
    </submittedName>
</protein>
<gene>
    <name evidence="2" type="ORF">NDU88_005421</name>
</gene>
<sequence length="112" mass="12267">MLHLVLPSVHGFPYVILNYYYVISDKVVQGGQDGGRVERAQLGSHAHPGSLTPAGAGEQQRTQKQRERRGALPSTKIGAMPRPKAVWRNVPGRPHGHNSELENAPFLALNAR</sequence>
<feature type="region of interest" description="Disordered" evidence="1">
    <location>
        <begin position="34"/>
        <end position="112"/>
    </location>
</feature>
<dbReference type="EMBL" id="JANPWB010000009">
    <property type="protein sequence ID" value="KAJ1152646.1"/>
    <property type="molecule type" value="Genomic_DNA"/>
</dbReference>
<evidence type="ECO:0000313" key="2">
    <source>
        <dbReference type="EMBL" id="KAJ1152646.1"/>
    </source>
</evidence>
<comment type="caution">
    <text evidence="2">The sequence shown here is derived from an EMBL/GenBank/DDBJ whole genome shotgun (WGS) entry which is preliminary data.</text>
</comment>
<accession>A0AAV7RIG8</accession>
<organism evidence="2 3">
    <name type="scientific">Pleurodeles waltl</name>
    <name type="common">Iberian ribbed newt</name>
    <dbReference type="NCBI Taxonomy" id="8319"/>
    <lineage>
        <taxon>Eukaryota</taxon>
        <taxon>Metazoa</taxon>
        <taxon>Chordata</taxon>
        <taxon>Craniata</taxon>
        <taxon>Vertebrata</taxon>
        <taxon>Euteleostomi</taxon>
        <taxon>Amphibia</taxon>
        <taxon>Batrachia</taxon>
        <taxon>Caudata</taxon>
        <taxon>Salamandroidea</taxon>
        <taxon>Salamandridae</taxon>
        <taxon>Pleurodelinae</taxon>
        <taxon>Pleurodeles</taxon>
    </lineage>
</organism>
<proteinExistence type="predicted"/>
<keyword evidence="3" id="KW-1185">Reference proteome</keyword>
<reference evidence="2" key="1">
    <citation type="journal article" date="2022" name="bioRxiv">
        <title>Sequencing and chromosome-scale assembly of the giantPleurodeles waltlgenome.</title>
        <authorList>
            <person name="Brown T."/>
            <person name="Elewa A."/>
            <person name="Iarovenko S."/>
            <person name="Subramanian E."/>
            <person name="Araus A.J."/>
            <person name="Petzold A."/>
            <person name="Susuki M."/>
            <person name="Suzuki K.-i.T."/>
            <person name="Hayashi T."/>
            <person name="Toyoda A."/>
            <person name="Oliveira C."/>
            <person name="Osipova E."/>
            <person name="Leigh N.D."/>
            <person name="Simon A."/>
            <person name="Yun M.H."/>
        </authorList>
    </citation>
    <scope>NUCLEOTIDE SEQUENCE</scope>
    <source>
        <strain evidence="2">20211129_DDA</strain>
        <tissue evidence="2">Liver</tissue>
    </source>
</reference>
<name>A0AAV7RIG8_PLEWA</name>
<dbReference type="AlphaFoldDB" id="A0AAV7RIG8"/>
<evidence type="ECO:0000256" key="1">
    <source>
        <dbReference type="SAM" id="MobiDB-lite"/>
    </source>
</evidence>
<dbReference type="Proteomes" id="UP001066276">
    <property type="component" value="Chromosome 5"/>
</dbReference>
<evidence type="ECO:0000313" key="3">
    <source>
        <dbReference type="Proteomes" id="UP001066276"/>
    </source>
</evidence>